<keyword evidence="3" id="KW-1185">Reference proteome</keyword>
<dbReference type="AlphaFoldDB" id="A0A561WJS0"/>
<evidence type="ECO:0000313" key="3">
    <source>
        <dbReference type="Proteomes" id="UP000320239"/>
    </source>
</evidence>
<name>A0A561WJS0_ACTTI</name>
<evidence type="ECO:0000256" key="1">
    <source>
        <dbReference type="SAM" id="SignalP"/>
    </source>
</evidence>
<evidence type="ECO:0000313" key="2">
    <source>
        <dbReference type="EMBL" id="TWG24107.1"/>
    </source>
</evidence>
<dbReference type="Proteomes" id="UP000320239">
    <property type="component" value="Unassembled WGS sequence"/>
</dbReference>
<sequence length="128" mass="13228">MRTAMRLAVAGAGTVAALAVPPGPASAAPPAVPDPDVMAACQTFNRIGEETGLWDRQDCSLWRANQQQSVLIVNGSIQVVRNAGVPRVPVVDVNVEVPAVLPPVVNINGPAGQTTTLLTPTPPQAARH</sequence>
<proteinExistence type="predicted"/>
<protein>
    <submittedName>
        <fullName evidence="2">Uncharacterized protein</fullName>
    </submittedName>
</protein>
<dbReference type="EMBL" id="VIWY01000002">
    <property type="protein sequence ID" value="TWG24107.1"/>
    <property type="molecule type" value="Genomic_DNA"/>
</dbReference>
<comment type="caution">
    <text evidence="2">The sequence shown here is derived from an EMBL/GenBank/DDBJ whole genome shotgun (WGS) entry which is preliminary data.</text>
</comment>
<feature type="chain" id="PRO_5022071337" evidence="1">
    <location>
        <begin position="28"/>
        <end position="128"/>
    </location>
</feature>
<gene>
    <name evidence="2" type="ORF">FHX34_102660</name>
</gene>
<dbReference type="RefSeq" id="WP_145830833.1">
    <property type="nucleotide sequence ID" value="NZ_BOMX01000051.1"/>
</dbReference>
<feature type="signal peptide" evidence="1">
    <location>
        <begin position="1"/>
        <end position="27"/>
    </location>
</feature>
<accession>A0A561WJS0</accession>
<dbReference type="OrthoDB" id="9998813at2"/>
<organism evidence="2 3">
    <name type="scientific">Actinoplanes teichomyceticus</name>
    <dbReference type="NCBI Taxonomy" id="1867"/>
    <lineage>
        <taxon>Bacteria</taxon>
        <taxon>Bacillati</taxon>
        <taxon>Actinomycetota</taxon>
        <taxon>Actinomycetes</taxon>
        <taxon>Micromonosporales</taxon>
        <taxon>Micromonosporaceae</taxon>
        <taxon>Actinoplanes</taxon>
    </lineage>
</organism>
<reference evidence="2 3" key="1">
    <citation type="submission" date="2019-06" db="EMBL/GenBank/DDBJ databases">
        <title>Sequencing the genomes of 1000 actinobacteria strains.</title>
        <authorList>
            <person name="Klenk H.-P."/>
        </authorList>
    </citation>
    <scope>NUCLEOTIDE SEQUENCE [LARGE SCALE GENOMIC DNA]</scope>
    <source>
        <strain evidence="2 3">DSM 43866</strain>
    </source>
</reference>
<keyword evidence="1" id="KW-0732">Signal</keyword>